<proteinExistence type="predicted"/>
<reference evidence="1" key="1">
    <citation type="journal article" date="2014" name="Appl. Environ. Microbiol.">
        <title>Exopolysaccharide production and ropy phenotype are determined by two gene clusters in putative probiotic strain Lactobacillus paraplantarum BGCG11.</title>
        <authorList>
            <person name="Zivkovic M."/>
            <person name="Miljkovic M."/>
            <person name="Ruas-Madiedo P."/>
            <person name="Strahinic I."/>
            <person name="Tolinacki M."/>
            <person name="Golic N."/>
            <person name="Kojic M."/>
        </authorList>
    </citation>
    <scope>NUCLEOTIDE SEQUENCE</scope>
    <source>
        <strain evidence="1">BGCG11</strain>
    </source>
</reference>
<evidence type="ECO:0000313" key="1">
    <source>
        <dbReference type="EMBL" id="CDF77699.1"/>
    </source>
</evidence>
<accession>T2KIA5</accession>
<organism evidence="1">
    <name type="scientific">Lactiplantibacillus paraplantarum</name>
    <dbReference type="NCBI Taxonomy" id="60520"/>
    <lineage>
        <taxon>Bacteria</taxon>
        <taxon>Bacillati</taxon>
        <taxon>Bacillota</taxon>
        <taxon>Bacilli</taxon>
        <taxon>Lactobacillales</taxon>
        <taxon>Lactobacillaceae</taxon>
        <taxon>Lactiplantibacillus</taxon>
    </lineage>
</organism>
<name>T2KIA5_9LACO</name>
<dbReference type="AlphaFoldDB" id="T2KIA5"/>
<sequence length="55" mass="6634">MILLQLLKRQDAPSVQLITNLFCHLLINYFQPSNQVRRFKIQNVYLVTKVNKYRL</sequence>
<protein>
    <submittedName>
        <fullName evidence="1">Uncharacterized protein</fullName>
    </submittedName>
</protein>
<dbReference type="EMBL" id="HG316787">
    <property type="protein sequence ID" value="CDF77699.1"/>
    <property type="molecule type" value="Genomic_DNA"/>
</dbReference>